<dbReference type="InterPro" id="IPR029044">
    <property type="entry name" value="Nucleotide-diphossugar_trans"/>
</dbReference>
<gene>
    <name evidence="12" type="ORF">KR093_010682</name>
</gene>
<dbReference type="InterPro" id="IPR051227">
    <property type="entry name" value="CS_glycosyltransferase"/>
</dbReference>
<dbReference type="Proteomes" id="UP001200034">
    <property type="component" value="Unassembled WGS sequence"/>
</dbReference>
<feature type="compositionally biased region" description="Low complexity" evidence="11">
    <location>
        <begin position="106"/>
        <end position="121"/>
    </location>
</feature>
<feature type="transmembrane region" description="Helical" evidence="9">
    <location>
        <begin position="9"/>
        <end position="33"/>
    </location>
</feature>
<reference evidence="12" key="1">
    <citation type="journal article" date="2021" name="Mol. Ecol. Resour.">
        <title>Phylogenomic analyses of the genus Drosophila reveals genomic signals of climate adaptation.</title>
        <authorList>
            <person name="Li F."/>
            <person name="Rane R.V."/>
            <person name="Luria V."/>
            <person name="Xiong Z."/>
            <person name="Chen J."/>
            <person name="Li Z."/>
            <person name="Catullo R.A."/>
            <person name="Griffin P.C."/>
            <person name="Schiffer M."/>
            <person name="Pearce S."/>
            <person name="Lee S.F."/>
            <person name="McElroy K."/>
            <person name="Stocker A."/>
            <person name="Shirriffs J."/>
            <person name="Cockerell F."/>
            <person name="Coppin C."/>
            <person name="Sgro C.M."/>
            <person name="Karger A."/>
            <person name="Cain J.W."/>
            <person name="Weber J.A."/>
            <person name="Santpere G."/>
            <person name="Kirschner M.W."/>
            <person name="Hoffmann A.A."/>
            <person name="Oakeshott J.G."/>
            <person name="Zhang G."/>
        </authorList>
    </citation>
    <scope>NUCLEOTIDE SEQUENCE</scope>
    <source>
        <strain evidence="12">BGI-SZ-2011g</strain>
    </source>
</reference>
<feature type="compositionally biased region" description="Pro residues" evidence="11">
    <location>
        <begin position="95"/>
        <end position="105"/>
    </location>
</feature>
<keyword evidence="5 9" id="KW-0735">Signal-anchor</keyword>
<evidence type="ECO:0000313" key="12">
    <source>
        <dbReference type="EMBL" id="KAH8372233.1"/>
    </source>
</evidence>
<comment type="subcellular location">
    <subcellularLocation>
        <location evidence="1 9">Golgi apparatus</location>
        <location evidence="1 9">Golgi stack membrane</location>
        <topology evidence="1 9">Single-pass type II membrane protein</topology>
    </subcellularLocation>
</comment>
<evidence type="ECO:0000256" key="8">
    <source>
        <dbReference type="ARBA" id="ARBA00023136"/>
    </source>
</evidence>
<proteinExistence type="inferred from homology"/>
<dbReference type="GO" id="GO:0047238">
    <property type="term" value="F:glucuronosyl-N-acetylgalactosaminyl-proteoglycan 4-beta-N-acetylgalactosaminyltransferase activity"/>
    <property type="evidence" value="ECO:0007669"/>
    <property type="project" value="TreeGrafter"/>
</dbReference>
<dbReference type="EMBL" id="JAJJHW010002585">
    <property type="protein sequence ID" value="KAH8372233.1"/>
    <property type="molecule type" value="Genomic_DNA"/>
</dbReference>
<accession>A0AAD4PMG0</accession>
<keyword evidence="8 9" id="KW-0472">Membrane</keyword>
<dbReference type="AlphaFoldDB" id="A0AAD4PMG0"/>
<evidence type="ECO:0000256" key="1">
    <source>
        <dbReference type="ARBA" id="ARBA00004447"/>
    </source>
</evidence>
<dbReference type="Pfam" id="PF05679">
    <property type="entry name" value="CHGN"/>
    <property type="match status" value="1"/>
</dbReference>
<evidence type="ECO:0000256" key="9">
    <source>
        <dbReference type="RuleBase" id="RU364016"/>
    </source>
</evidence>
<keyword evidence="6 9" id="KW-1133">Transmembrane helix</keyword>
<evidence type="ECO:0000256" key="7">
    <source>
        <dbReference type="ARBA" id="ARBA00023034"/>
    </source>
</evidence>
<feature type="coiled-coil region" evidence="10">
    <location>
        <begin position="58"/>
        <end position="85"/>
    </location>
</feature>
<evidence type="ECO:0000256" key="4">
    <source>
        <dbReference type="ARBA" id="ARBA00022692"/>
    </source>
</evidence>
<comment type="similarity">
    <text evidence="2 9">Belongs to the chondroitin N-acetylgalactosaminyltransferase family.</text>
</comment>
<dbReference type="PANTHER" id="PTHR12369">
    <property type="entry name" value="CHONDROITIN SYNTHASE"/>
    <property type="match status" value="1"/>
</dbReference>
<dbReference type="Gene3D" id="3.90.550.10">
    <property type="entry name" value="Spore Coat Polysaccharide Biosynthesis Protein SpsA, Chain A"/>
    <property type="match status" value="1"/>
</dbReference>
<keyword evidence="7 9" id="KW-0333">Golgi apparatus</keyword>
<dbReference type="SUPFAM" id="SSF53448">
    <property type="entry name" value="Nucleotide-diphospho-sugar transferases"/>
    <property type="match status" value="1"/>
</dbReference>
<dbReference type="EC" id="2.4.1.-" evidence="9"/>
<comment type="caution">
    <text evidence="12">The sequence shown here is derived from an EMBL/GenBank/DDBJ whole genome shotgun (WGS) entry which is preliminary data.</text>
</comment>
<dbReference type="GO" id="GO:0032580">
    <property type="term" value="C:Golgi cisterna membrane"/>
    <property type="evidence" value="ECO:0007669"/>
    <property type="project" value="UniProtKB-SubCell"/>
</dbReference>
<evidence type="ECO:0000256" key="11">
    <source>
        <dbReference type="SAM" id="MobiDB-lite"/>
    </source>
</evidence>
<feature type="region of interest" description="Disordered" evidence="11">
    <location>
        <begin position="91"/>
        <end position="123"/>
    </location>
</feature>
<protein>
    <recommendedName>
        <fullName evidence="9">Hexosyltransferase</fullName>
        <ecNumber evidence="9">2.4.1.-</ecNumber>
    </recommendedName>
</protein>
<dbReference type="PANTHER" id="PTHR12369:SF45">
    <property type="entry name" value="HEXOSYLTRANSFERASE"/>
    <property type="match status" value="1"/>
</dbReference>
<keyword evidence="10" id="KW-0175">Coiled coil</keyword>
<keyword evidence="3 9" id="KW-0808">Transferase</keyword>
<keyword evidence="4 9" id="KW-0812">Transmembrane</keyword>
<evidence type="ECO:0000313" key="13">
    <source>
        <dbReference type="Proteomes" id="UP001200034"/>
    </source>
</evidence>
<organism evidence="12 13">
    <name type="scientific">Drosophila rubida</name>
    <dbReference type="NCBI Taxonomy" id="30044"/>
    <lineage>
        <taxon>Eukaryota</taxon>
        <taxon>Metazoa</taxon>
        <taxon>Ecdysozoa</taxon>
        <taxon>Arthropoda</taxon>
        <taxon>Hexapoda</taxon>
        <taxon>Insecta</taxon>
        <taxon>Pterygota</taxon>
        <taxon>Neoptera</taxon>
        <taxon>Endopterygota</taxon>
        <taxon>Diptera</taxon>
        <taxon>Brachycera</taxon>
        <taxon>Muscomorpha</taxon>
        <taxon>Ephydroidea</taxon>
        <taxon>Drosophilidae</taxon>
        <taxon>Drosophila</taxon>
    </lineage>
</organism>
<evidence type="ECO:0000256" key="2">
    <source>
        <dbReference type="ARBA" id="ARBA00009239"/>
    </source>
</evidence>
<evidence type="ECO:0000256" key="6">
    <source>
        <dbReference type="ARBA" id="ARBA00022989"/>
    </source>
</evidence>
<keyword evidence="13" id="KW-1185">Reference proteome</keyword>
<dbReference type="InterPro" id="IPR008428">
    <property type="entry name" value="Chond_GalNAc"/>
</dbReference>
<name>A0AAD4PMG0_9MUSC</name>
<evidence type="ECO:0000256" key="5">
    <source>
        <dbReference type="ARBA" id="ARBA00022968"/>
    </source>
</evidence>
<evidence type="ECO:0000256" key="3">
    <source>
        <dbReference type="ARBA" id="ARBA00022679"/>
    </source>
</evidence>
<sequence length="558" mass="62210">MHNSHSSKLLVRLLLLFALVTVISIAILTKWGFDELTAQTEKDSHANPSEANGFNFALSAKDAQIQRLKQEVLTLRTQILLLQNNHSGHNALPGRLPPLPPPLPAAGPSGSSTNFNSSNSGVPGTQLHETTVAALTHHYDCSSYIRKQVGAAEILHGLPLNNEYEMMPFNHFTFTRVYPIDLGLGKRVVEKPIGYRRRDLLEAVNKALESLNRNHTARAKAKGGLALNDVAKYTLDDFVEGIYRTEPTTGSQYELYFQSIKHQTNVVRKALIMRPFAPLQTVQLSEVAPSAVIHVIVPLAGRLRSFRSFMQMFGQLSDRRLQLIVVYFGESGLKEAQSLAAGSERVQLLALNETFSRAKALRLGAEHIETGKGAEDALLFMCDVDIVFTAKFLERCRWNAAAGKKVYYPVVFSLYNPHVVYTLQGKQLPSEEEQLVISRDTGFWRDFGYGMTCQYRSDFLQIRGFDEEIVGWGGEDVMLYRKYVRSKIKIIRATDPGIFHRWHTKVCTSSLSADQYRACIRSRALNEASHAQLGFLAFQDEIAAASAMSVSVGGTSRS</sequence>
<evidence type="ECO:0000256" key="10">
    <source>
        <dbReference type="SAM" id="Coils"/>
    </source>
</evidence>